<name>A0A268NWE1_SHOCL</name>
<proteinExistence type="predicted"/>
<evidence type="ECO:0000313" key="2">
    <source>
        <dbReference type="EMBL" id="PAE87784.1"/>
    </source>
</evidence>
<feature type="region of interest" description="Disordered" evidence="1">
    <location>
        <begin position="1"/>
        <end position="21"/>
    </location>
</feature>
<reference evidence="2 3" key="1">
    <citation type="submission" date="2017-07" db="EMBL/GenBank/DDBJ databases">
        <title>Isolation and whole genome analysis of endospore-forming bacteria from heroin.</title>
        <authorList>
            <person name="Kalinowski J."/>
            <person name="Ahrens B."/>
            <person name="Al-Dilaimi A."/>
            <person name="Winkler A."/>
            <person name="Wibberg D."/>
            <person name="Schleenbecker U."/>
            <person name="Ruckert C."/>
            <person name="Wolfel R."/>
            <person name="Grass G."/>
        </authorList>
    </citation>
    <scope>NUCLEOTIDE SEQUENCE [LARGE SCALE GENOMIC DNA]</scope>
    <source>
        <strain evidence="2 3">7539</strain>
    </source>
</reference>
<dbReference type="RefSeq" id="WP_095327023.1">
    <property type="nucleotide sequence ID" value="NZ_NPCC01000029.1"/>
</dbReference>
<evidence type="ECO:0000256" key="1">
    <source>
        <dbReference type="SAM" id="MobiDB-lite"/>
    </source>
</evidence>
<dbReference type="AlphaFoldDB" id="A0A268NWE1"/>
<comment type="caution">
    <text evidence="2">The sequence shown here is derived from an EMBL/GenBank/DDBJ whole genome shotgun (WGS) entry which is preliminary data.</text>
</comment>
<sequence>MNHVSETKRRMAPPPSKAGESSLLFKGLQKQIAHMQQLLKEQSTAIRKSSHASVAQTHTLERIHDRLDAFVVESRVTNMLLSELVAIHQTIVTEDTDGLREAIRSDAYHRVRNAE</sequence>
<organism evidence="2 3">
    <name type="scientific">Shouchella clausii</name>
    <name type="common">Alkalihalobacillus clausii</name>
    <dbReference type="NCBI Taxonomy" id="79880"/>
    <lineage>
        <taxon>Bacteria</taxon>
        <taxon>Bacillati</taxon>
        <taxon>Bacillota</taxon>
        <taxon>Bacilli</taxon>
        <taxon>Bacillales</taxon>
        <taxon>Bacillaceae</taxon>
        <taxon>Shouchella</taxon>
    </lineage>
</organism>
<dbReference type="Proteomes" id="UP000216207">
    <property type="component" value="Unassembled WGS sequence"/>
</dbReference>
<gene>
    <name evidence="2" type="ORF">CHH72_16780</name>
</gene>
<protein>
    <submittedName>
        <fullName evidence="2">Uncharacterized protein</fullName>
    </submittedName>
</protein>
<accession>A0A268NWE1</accession>
<evidence type="ECO:0000313" key="3">
    <source>
        <dbReference type="Proteomes" id="UP000216207"/>
    </source>
</evidence>
<dbReference type="EMBL" id="NPCC01000029">
    <property type="protein sequence ID" value="PAE87784.1"/>
    <property type="molecule type" value="Genomic_DNA"/>
</dbReference>